<gene>
    <name evidence="2" type="ORF">K0U00_50655</name>
</gene>
<evidence type="ECO:0000256" key="1">
    <source>
        <dbReference type="SAM" id="MobiDB-lite"/>
    </source>
</evidence>
<organism evidence="2 3">
    <name type="scientific">Paenibacillus sepulcri</name>
    <dbReference type="NCBI Taxonomy" id="359917"/>
    <lineage>
        <taxon>Bacteria</taxon>
        <taxon>Bacillati</taxon>
        <taxon>Bacillota</taxon>
        <taxon>Bacilli</taxon>
        <taxon>Bacillales</taxon>
        <taxon>Paenibacillaceae</taxon>
        <taxon>Paenibacillus</taxon>
    </lineage>
</organism>
<protein>
    <submittedName>
        <fullName evidence="2">Uncharacterized protein</fullName>
    </submittedName>
</protein>
<feature type="region of interest" description="Disordered" evidence="1">
    <location>
        <begin position="1"/>
        <end position="91"/>
    </location>
</feature>
<dbReference type="EMBL" id="JAHZIK010003833">
    <property type="protein sequence ID" value="MBW7462343.1"/>
    <property type="molecule type" value="Genomic_DNA"/>
</dbReference>
<evidence type="ECO:0000313" key="2">
    <source>
        <dbReference type="EMBL" id="MBW7462343.1"/>
    </source>
</evidence>
<comment type="caution">
    <text evidence="2">The sequence shown here is derived from an EMBL/GenBank/DDBJ whole genome shotgun (WGS) entry which is preliminary data.</text>
</comment>
<evidence type="ECO:0000313" key="3">
    <source>
        <dbReference type="Proteomes" id="UP001519887"/>
    </source>
</evidence>
<sequence length="91" mass="9161">MNSQVKEVLNPADNEPGLAAKDKIKNDAPGADRQSGGMTVPASIDAEQEGAASPTDVAEDSKTSGGSKTKEGAKPGSEYIPSDSGKGTDAK</sequence>
<accession>A0ABS7CN39</accession>
<feature type="non-terminal residue" evidence="2">
    <location>
        <position position="91"/>
    </location>
</feature>
<dbReference type="Proteomes" id="UP001519887">
    <property type="component" value="Unassembled WGS sequence"/>
</dbReference>
<proteinExistence type="predicted"/>
<reference evidence="2 3" key="1">
    <citation type="submission" date="2021-07" db="EMBL/GenBank/DDBJ databases">
        <title>Paenibacillus radiodurans sp. nov., isolated from the southeastern edge of Tengger Desert.</title>
        <authorList>
            <person name="Zhang G."/>
        </authorList>
    </citation>
    <scope>NUCLEOTIDE SEQUENCE [LARGE SCALE GENOMIC DNA]</scope>
    <source>
        <strain evidence="2 3">CCM 7311</strain>
    </source>
</reference>
<name>A0ABS7CN39_9BACL</name>
<keyword evidence="3" id="KW-1185">Reference proteome</keyword>